<evidence type="ECO:0000259" key="1">
    <source>
        <dbReference type="PROSITE" id="PS50268"/>
    </source>
</evidence>
<evidence type="ECO:0000313" key="2">
    <source>
        <dbReference type="EMBL" id="MBH8565202.1"/>
    </source>
</evidence>
<dbReference type="InterPro" id="IPR002126">
    <property type="entry name" value="Cadherin-like_dom"/>
</dbReference>
<dbReference type="SUPFAM" id="SSF51120">
    <property type="entry name" value="beta-Roll"/>
    <property type="match status" value="1"/>
</dbReference>
<dbReference type="InterPro" id="IPR047589">
    <property type="entry name" value="DUF11_rpt"/>
</dbReference>
<feature type="domain" description="Cadherin" evidence="1">
    <location>
        <begin position="1413"/>
        <end position="1513"/>
    </location>
</feature>
<dbReference type="InterPro" id="IPR018511">
    <property type="entry name" value="Hemolysin-typ_Ca-bd_CS"/>
</dbReference>
<organism evidence="2 3">
    <name type="scientific">Amazonocrinis nigriterrae CENA67</name>
    <dbReference type="NCBI Taxonomy" id="2794033"/>
    <lineage>
        <taxon>Bacteria</taxon>
        <taxon>Bacillati</taxon>
        <taxon>Cyanobacteriota</taxon>
        <taxon>Cyanophyceae</taxon>
        <taxon>Nostocales</taxon>
        <taxon>Nostocaceae</taxon>
        <taxon>Amazonocrinis</taxon>
        <taxon>Amazonocrinis nigriterrae</taxon>
    </lineage>
</organism>
<dbReference type="PRINTS" id="PR00205">
    <property type="entry name" value="CADHERIN"/>
</dbReference>
<dbReference type="GO" id="GO:0007156">
    <property type="term" value="P:homophilic cell adhesion via plasma membrane adhesion molecules"/>
    <property type="evidence" value="ECO:0007669"/>
    <property type="project" value="InterPro"/>
</dbReference>
<evidence type="ECO:0000313" key="3">
    <source>
        <dbReference type="Proteomes" id="UP000632766"/>
    </source>
</evidence>
<dbReference type="GO" id="GO:0016020">
    <property type="term" value="C:membrane"/>
    <property type="evidence" value="ECO:0007669"/>
    <property type="project" value="InterPro"/>
</dbReference>
<dbReference type="CDD" id="cd11304">
    <property type="entry name" value="Cadherin_repeat"/>
    <property type="match status" value="1"/>
</dbReference>
<dbReference type="InterPro" id="IPR013783">
    <property type="entry name" value="Ig-like_fold"/>
</dbReference>
<sequence length="1880" mass="194697">MASTILTPGDIALIGYINNGSPDSFSFVNLAPIGSGTVIYFTDNGWTGSGFRGVTSTDTDGNENLIKFTANVDLPAGTVIRSSDTSSSNFTWTKSGSVVSGLAGSYADLSLAQGTGLSGGDQITAVQSTGTNPLLLGFTAISQIDYTGAFEDATSSNTGNVAPGLSQADNTAVLFNNSATYAAFNLNTLNSGTKADWLAAINNAANWTFGSNTTLPTGSIVVSGGAGSQPDLTISQTDSPDPVIVGNPLTYTITVSNSGTANASGISVQYTLPSGVTFNGTTVANGFTASVLAGVVTFSGGSINAGSNATLTVSVTPNSTGTLTSGTAIVDPNNTIAESDETNNTAAAITTTVNDVVVGQAPTIQLDTASSTDLLDANGALPTTGTGAISGVIGNANDPANTLGVNFTIADPDTPVENLTVTVTSSNAAVVPNGNLTLTGTGASRNLKINPVGVGSANITVTVSDGGSTANYAIAYAASANNGTATTQFLTGTSDASTAIPVGGTFFLEADDENQVLRLYDFSKSGLPVTGFDFTSSLGLTQTDGSGELREVDLEASTTVGDAYGGKLRIFWLGSQSNSDDGKNRPNRDRLFATDVSGTGASTTLSYVGRYDFLKEDIINWDVNNGHGKGANYYGLAASAATNVGSKQADGYNIEGLEIAPDNTTAYIAFRAPQVPPSGRSNALIVQVTNFTSLISASGGTQGSAQFGTPIELDLGDRGIREIRKNANNQYVIIAGPAGDAGAAPNDFRLYTWDGNPNSQPQLRAATLRASFNPEGIITIPDNLTDTSQIQFVSDDGNTVLYNDGTAAKDLSQNNFKKFRTDSITLGAVVLTPRIHDIQGASHISPLNGQKVADAPGIVTVVKSNGFYLQDPNPDNDDRTSEAIFVFTSSAPTVQVGDSVLVGGTVTEFRPGGASGANNLTTTEITSPTIVKLSSGNALPTATILGNGGRTIPTSVIDNDTTSNIETGTTTFDPAQDGIDFYESLEGMLVQINNPVAVSPTNSFGEIWVLADNGANATGRTARGGIVISANDFNPERIQIDDTLFSSGSSPQVNVGATFGTITGVVDYSFSNYEVLPTSVTVTSNTLTKEVTNLTPTTDQLTIATFNVENLDPGDSATKFNNLASRIVNNLQSPDIIALEEIQDNNGATNNGVVDASTTFQTLIDAIIAAGGPTYEYRQINPQNNQDGGEPGGNIRQGFLFNPNRVQFVDIPGGDTLTNTTVSDVNGVPTLSASPGRIDPTNSAFTSSRKPLVGEFTFNGETVYIIGNHFNSKGGDQPLYGPNQPPTLTSVTQRQQQATVVKNFVQSILAIDPNANIAVVGDLNDFEFSNPVSTLESAGLTSLIETLPENERYTYNFEGNAQTLDHVLVSNSLLGKLDGYDVVHINSEFADQDSDHDPSLARFNLPKNDAPTELALNATSVNENVPANTVVGTFTTTDPDTGNTFTYSLVAGTGDTDNAAFAIADDSLQIKASPDFETKSSYSIRVRSTDNGGLFVEKVLTIQISDRNEAPTAVVDAVSIAEDATTSNLYATLLSNDTDPDIGDSKNIIAVDTTDTTGTVFFDQNTQNLTYTASNFAYLSQGQTATNSFTYAIVDSQGLQSTATVNITVVGVNDAPTVQPLDDQIISTNQSFSFNVSNKFTDIDQADTLSYSATGLPTGSSIATNTGVISGTISQVGIFAVTVTAADGNGGNTSDTFDLTVANNKATSGDDIIFIEQITGIEKYIVNAQAGNDRVIGTNASELIYGGTGNDYLDGKGSADMLLGSDGNDTILGGLGNDMLSGGNGNDRLIGWGGGTNEIDLLTGDQDADTYVLGDTSSVFYASSGNGDYADILSLQANDQIQLQGIASNYSLGSASAVSVNKLAVGIFTNNGTELIAVVE</sequence>
<dbReference type="Gene3D" id="2.150.10.10">
    <property type="entry name" value="Serralysin-like metalloprotease, C-terminal"/>
    <property type="match status" value="1"/>
</dbReference>
<dbReference type="Gene3D" id="2.60.40.10">
    <property type="entry name" value="Immunoglobulins"/>
    <property type="match status" value="2"/>
</dbReference>
<dbReference type="InterPro" id="IPR005135">
    <property type="entry name" value="Endo/exonuclease/phosphatase"/>
</dbReference>
<dbReference type="SMART" id="SM00112">
    <property type="entry name" value="CA"/>
    <property type="match status" value="1"/>
</dbReference>
<dbReference type="InterPro" id="IPR006644">
    <property type="entry name" value="Cadg"/>
</dbReference>
<dbReference type="PROSITE" id="PS50268">
    <property type="entry name" value="CADHERIN_2"/>
    <property type="match status" value="2"/>
</dbReference>
<protein>
    <submittedName>
        <fullName evidence="2">DUF11 domain-containing protein</fullName>
    </submittedName>
</protein>
<feature type="domain" description="Cadherin" evidence="1">
    <location>
        <begin position="1512"/>
        <end position="1618"/>
    </location>
</feature>
<dbReference type="InterPro" id="IPR011049">
    <property type="entry name" value="Serralysin-like_metalloprot_C"/>
</dbReference>
<dbReference type="Pfam" id="PF00353">
    <property type="entry name" value="HemolysinCabind"/>
    <property type="match status" value="2"/>
</dbReference>
<dbReference type="SMART" id="SM00736">
    <property type="entry name" value="CADG"/>
    <property type="match status" value="2"/>
</dbReference>
<dbReference type="InterPro" id="IPR015919">
    <property type="entry name" value="Cadherin-like_sf"/>
</dbReference>
<dbReference type="Pfam" id="PF19580">
    <property type="entry name" value="Exo_endo_phos_3"/>
    <property type="match status" value="1"/>
</dbReference>
<dbReference type="GO" id="GO:0003824">
    <property type="term" value="F:catalytic activity"/>
    <property type="evidence" value="ECO:0007669"/>
    <property type="project" value="InterPro"/>
</dbReference>
<proteinExistence type="predicted"/>
<dbReference type="SUPFAM" id="SSF49313">
    <property type="entry name" value="Cadherin-like"/>
    <property type="match status" value="2"/>
</dbReference>
<dbReference type="PROSITE" id="PS00330">
    <property type="entry name" value="HEMOLYSIN_CALCIUM"/>
    <property type="match status" value="2"/>
</dbReference>
<dbReference type="PANTHER" id="PTHR42834">
    <property type="entry name" value="ENDONUCLEASE/EXONUCLEASE/PHOSPHATASE FAMILY PROTEIN (AFU_ORTHOLOGUE AFUA_3G09210)"/>
    <property type="match status" value="1"/>
</dbReference>
<dbReference type="Proteomes" id="UP000632766">
    <property type="component" value="Unassembled WGS sequence"/>
</dbReference>
<dbReference type="InterPro" id="IPR001343">
    <property type="entry name" value="Hemolysn_Ca-bd"/>
</dbReference>
<accession>A0A8J7HXK4</accession>
<dbReference type="PRINTS" id="PR00313">
    <property type="entry name" value="CABNDNGRPT"/>
</dbReference>
<dbReference type="InterPro" id="IPR011635">
    <property type="entry name" value="CARDB"/>
</dbReference>
<dbReference type="Pfam" id="PF17963">
    <property type="entry name" value="Big_9"/>
    <property type="match status" value="1"/>
</dbReference>
<dbReference type="NCBIfam" id="TIGR01451">
    <property type="entry name" value="B_ant_repeat"/>
    <property type="match status" value="1"/>
</dbReference>
<dbReference type="InterPro" id="IPR036691">
    <property type="entry name" value="Endo/exonu/phosph_ase_sf"/>
</dbReference>
<dbReference type="CDD" id="cd04486">
    <property type="entry name" value="YhcR_OBF_like"/>
    <property type="match status" value="1"/>
</dbReference>
<dbReference type="Gene3D" id="3.60.10.10">
    <property type="entry name" value="Endonuclease/exonuclease/phosphatase"/>
    <property type="match status" value="1"/>
</dbReference>
<dbReference type="Gene3D" id="2.60.40.60">
    <property type="entry name" value="Cadherins"/>
    <property type="match status" value="1"/>
</dbReference>
<dbReference type="SUPFAM" id="SSF56219">
    <property type="entry name" value="DNase I-like"/>
    <property type="match status" value="1"/>
</dbReference>
<dbReference type="EMBL" id="JAECZC010000056">
    <property type="protein sequence ID" value="MBH8565202.1"/>
    <property type="molecule type" value="Genomic_DNA"/>
</dbReference>
<feature type="non-terminal residue" evidence="2">
    <location>
        <position position="1880"/>
    </location>
</feature>
<keyword evidence="3" id="KW-1185">Reference proteome</keyword>
<dbReference type="Pfam" id="PF05345">
    <property type="entry name" value="He_PIG"/>
    <property type="match status" value="1"/>
</dbReference>
<gene>
    <name evidence="2" type="ORF">I8748_23965</name>
</gene>
<dbReference type="Pfam" id="PF07705">
    <property type="entry name" value="CARDB"/>
    <property type="match status" value="1"/>
</dbReference>
<dbReference type="PANTHER" id="PTHR42834:SF1">
    <property type="entry name" value="ENDONUCLEASE_EXONUCLEASE_PHOSPHATASE FAMILY PROTEIN (AFU_ORTHOLOGUE AFUA_3G09210)"/>
    <property type="match status" value="1"/>
</dbReference>
<dbReference type="GO" id="GO:0005509">
    <property type="term" value="F:calcium ion binding"/>
    <property type="evidence" value="ECO:0007669"/>
    <property type="project" value="InterPro"/>
</dbReference>
<reference evidence="2 3" key="1">
    <citation type="journal article" date="2021" name="Int. J. Syst. Evol. Microbiol.">
        <title>Amazonocrinis nigriterrae gen. nov., sp. nov., Atlanticothrix silvestris gen. nov., sp. nov. and Dendronalium phyllosphericum gen. nov., sp. nov., nostocacean cyanobacteria from Brazilian environments.</title>
        <authorList>
            <person name="Alvarenga D.O."/>
            <person name="Andreote A.P.D."/>
            <person name="Branco L.H.Z."/>
            <person name="Delbaje E."/>
            <person name="Cruz R.B."/>
            <person name="Varani A.M."/>
            <person name="Fiore M.F."/>
        </authorList>
    </citation>
    <scope>NUCLEOTIDE SEQUENCE [LARGE SCALE GENOMIC DNA]</scope>
    <source>
        <strain evidence="2 3">CENA67</strain>
    </source>
</reference>
<dbReference type="RefSeq" id="WP_198127005.1">
    <property type="nucleotide sequence ID" value="NZ_JAECZC010000056.1"/>
</dbReference>
<comment type="caution">
    <text evidence="2">The sequence shown here is derived from an EMBL/GenBank/DDBJ whole genome shotgun (WGS) entry which is preliminary data.</text>
</comment>
<name>A0A8J7HXK4_9NOST</name>